<evidence type="ECO:0000256" key="4">
    <source>
        <dbReference type="ARBA" id="ARBA00022723"/>
    </source>
</evidence>
<dbReference type="PANTHER" id="PTHR14217">
    <property type="entry name" value="INOSITOL-TETRAKISPHOSPHATE 1-KINASE"/>
    <property type="match status" value="1"/>
</dbReference>
<name>A0ABD2NJY4_9CUCU</name>
<gene>
    <name evidence="12" type="ORF">HHI36_016275</name>
</gene>
<evidence type="ECO:0000256" key="8">
    <source>
        <dbReference type="ARBA" id="ARBA00022842"/>
    </source>
</evidence>
<dbReference type="InterPro" id="IPR008656">
    <property type="entry name" value="Inositol_tetrakis-P_1-kinase"/>
</dbReference>
<feature type="binding site" evidence="9">
    <location>
        <position position="3"/>
    </location>
    <ligand>
        <name>1D-myo-inositol 1,3,4-trisphosphate</name>
        <dbReference type="ChEBI" id="CHEBI:58414"/>
    </ligand>
</feature>
<dbReference type="Proteomes" id="UP001516400">
    <property type="component" value="Unassembled WGS sequence"/>
</dbReference>
<feature type="binding site" evidence="9">
    <location>
        <position position="81"/>
    </location>
    <ligand>
        <name>ATP</name>
        <dbReference type="ChEBI" id="CHEBI:30616"/>
    </ligand>
</feature>
<feature type="binding site" evidence="9">
    <location>
        <position position="139"/>
    </location>
    <ligand>
        <name>ATP</name>
        <dbReference type="ChEBI" id="CHEBI:30616"/>
    </ligand>
</feature>
<feature type="binding site" evidence="9">
    <location>
        <begin position="113"/>
        <end position="124"/>
    </location>
    <ligand>
        <name>ATP</name>
        <dbReference type="ChEBI" id="CHEBI:30616"/>
    </ligand>
</feature>
<evidence type="ECO:0000256" key="3">
    <source>
        <dbReference type="ARBA" id="ARBA00022679"/>
    </source>
</evidence>
<keyword evidence="7 9" id="KW-0067">ATP-binding</keyword>
<comment type="cofactor">
    <cofactor evidence="10">
        <name>Mg(2+)</name>
        <dbReference type="ChEBI" id="CHEBI:18420"/>
    </cofactor>
    <text evidence="10">Binds 2 magnesium ions per subunit.</text>
</comment>
<evidence type="ECO:0000256" key="6">
    <source>
        <dbReference type="ARBA" id="ARBA00022777"/>
    </source>
</evidence>
<dbReference type="EMBL" id="JABFTP020000124">
    <property type="protein sequence ID" value="KAL3278747.1"/>
    <property type="molecule type" value="Genomic_DNA"/>
</dbReference>
<feature type="binding site" evidence="10">
    <location>
        <position position="220"/>
    </location>
    <ligand>
        <name>Mg(2+)</name>
        <dbReference type="ChEBI" id="CHEBI:18420"/>
        <label>1</label>
    </ligand>
</feature>
<feature type="domain" description="Inositol 1,3,4-trisphosphate 5/6-kinase ATP-grasp" evidence="11">
    <location>
        <begin position="49"/>
        <end position="242"/>
    </location>
</feature>
<comment type="caution">
    <text evidence="12">The sequence shown here is derived from an EMBL/GenBank/DDBJ whole genome shotgun (WGS) entry which is preliminary data.</text>
</comment>
<reference evidence="12 13" key="1">
    <citation type="journal article" date="2021" name="BMC Biol.">
        <title>Horizontally acquired antibacterial genes associated with adaptive radiation of ladybird beetles.</title>
        <authorList>
            <person name="Li H.S."/>
            <person name="Tang X.F."/>
            <person name="Huang Y.H."/>
            <person name="Xu Z.Y."/>
            <person name="Chen M.L."/>
            <person name="Du X.Y."/>
            <person name="Qiu B.Y."/>
            <person name="Chen P.T."/>
            <person name="Zhang W."/>
            <person name="Slipinski A."/>
            <person name="Escalona H.E."/>
            <person name="Waterhouse R.M."/>
            <person name="Zwick A."/>
            <person name="Pang H."/>
        </authorList>
    </citation>
    <scope>NUCLEOTIDE SEQUENCE [LARGE SCALE GENOMIC DNA]</scope>
    <source>
        <strain evidence="12">SYSU2018</strain>
    </source>
</reference>
<evidence type="ECO:0000259" key="11">
    <source>
        <dbReference type="Pfam" id="PF05770"/>
    </source>
</evidence>
<accession>A0ABD2NJY4</accession>
<keyword evidence="5 9" id="KW-0547">Nucleotide-binding</keyword>
<feature type="binding site" evidence="9">
    <location>
        <position position="226"/>
    </location>
    <ligand>
        <name>1D-myo-inositol 1,3,4-trisphosphate</name>
        <dbReference type="ChEBI" id="CHEBI:58414"/>
    </ligand>
</feature>
<protein>
    <recommendedName>
        <fullName evidence="2">inositol-1,3,4-trisphosphate 5/6-kinase</fullName>
        <ecNumber evidence="2">2.7.1.159</ecNumber>
    </recommendedName>
</protein>
<keyword evidence="4 10" id="KW-0479">Metal-binding</keyword>
<comment type="similarity">
    <text evidence="1">Belongs to the ITPK1 family.</text>
</comment>
<dbReference type="GO" id="GO:0046872">
    <property type="term" value="F:metal ion binding"/>
    <property type="evidence" value="ECO:0007669"/>
    <property type="project" value="UniProtKB-KW"/>
</dbReference>
<feature type="binding site" evidence="10">
    <location>
        <position position="220"/>
    </location>
    <ligand>
        <name>Mg(2+)</name>
        <dbReference type="ChEBI" id="CHEBI:18420"/>
        <label>2</label>
    </ligand>
</feature>
<dbReference type="SUPFAM" id="SSF56059">
    <property type="entry name" value="Glutathione synthetase ATP-binding domain-like"/>
    <property type="match status" value="1"/>
</dbReference>
<evidence type="ECO:0000256" key="10">
    <source>
        <dbReference type="PIRSR" id="PIRSR038186-2"/>
    </source>
</evidence>
<dbReference type="GO" id="GO:0016301">
    <property type="term" value="F:kinase activity"/>
    <property type="evidence" value="ECO:0007669"/>
    <property type="project" value="UniProtKB-KW"/>
</dbReference>
<keyword evidence="13" id="KW-1185">Reference proteome</keyword>
<feature type="binding site" evidence="10">
    <location>
        <position position="222"/>
    </location>
    <ligand>
        <name>Mg(2+)</name>
        <dbReference type="ChEBI" id="CHEBI:18420"/>
        <label>2</label>
    </ligand>
</feature>
<sequence length="251" mass="29002">MQKLLMVEDYLQRNPSVIVIDPIENVKQLLDRYICYRIIRSTDLCNYGVFTPNFCDLKSDDVLTMQKTLKSANVTYPFICKPILGHGSKEAHEMSIIFNERQLEQCKIPCVAQSFINHDAVLYKLFILGSKFYFVERPSIKNFHTTERDVINFHTSDVSKAGSQHPLCILDAEDRNITKPLPDPVILERIARSIRKEFGMDLLGIDVVISNRSCRYAIIDVNVFPGYDGYPNFFENLLECIMEKLRSQHVK</sequence>
<dbReference type="GO" id="GO:0005524">
    <property type="term" value="F:ATP binding"/>
    <property type="evidence" value="ECO:0007669"/>
    <property type="project" value="UniProtKB-KW"/>
</dbReference>
<dbReference type="AlphaFoldDB" id="A0ABD2NJY4"/>
<organism evidence="12 13">
    <name type="scientific">Cryptolaemus montrouzieri</name>
    <dbReference type="NCBI Taxonomy" id="559131"/>
    <lineage>
        <taxon>Eukaryota</taxon>
        <taxon>Metazoa</taxon>
        <taxon>Ecdysozoa</taxon>
        <taxon>Arthropoda</taxon>
        <taxon>Hexapoda</taxon>
        <taxon>Insecta</taxon>
        <taxon>Pterygota</taxon>
        <taxon>Neoptera</taxon>
        <taxon>Endopterygota</taxon>
        <taxon>Coleoptera</taxon>
        <taxon>Polyphaga</taxon>
        <taxon>Cucujiformia</taxon>
        <taxon>Coccinelloidea</taxon>
        <taxon>Coccinellidae</taxon>
        <taxon>Scymninae</taxon>
        <taxon>Scymnini</taxon>
        <taxon>Cryptolaemus</taxon>
    </lineage>
</organism>
<feature type="binding site" evidence="10">
    <location>
        <position position="206"/>
    </location>
    <ligand>
        <name>Mg(2+)</name>
        <dbReference type="ChEBI" id="CHEBI:18420"/>
        <label>1</label>
    </ligand>
</feature>
<evidence type="ECO:0000256" key="5">
    <source>
        <dbReference type="ARBA" id="ARBA00022741"/>
    </source>
</evidence>
<evidence type="ECO:0000256" key="2">
    <source>
        <dbReference type="ARBA" id="ARBA00012017"/>
    </source>
</evidence>
<evidence type="ECO:0000256" key="9">
    <source>
        <dbReference type="PIRSR" id="PIRSR038186-1"/>
    </source>
</evidence>
<evidence type="ECO:0000313" key="13">
    <source>
        <dbReference type="Proteomes" id="UP001516400"/>
    </source>
</evidence>
<dbReference type="PIRSF" id="PIRSF038186">
    <property type="entry name" value="ITPK"/>
    <property type="match status" value="1"/>
</dbReference>
<feature type="binding site" evidence="9">
    <location>
        <position position="32"/>
    </location>
    <ligand>
        <name>ATP</name>
        <dbReference type="ChEBI" id="CHEBI:30616"/>
    </ligand>
</feature>
<evidence type="ECO:0000313" key="12">
    <source>
        <dbReference type="EMBL" id="KAL3278747.1"/>
    </source>
</evidence>
<keyword evidence="8 10" id="KW-0460">Magnesium</keyword>
<feature type="binding site" evidence="9">
    <location>
        <position position="124"/>
    </location>
    <ligand>
        <name>1D-myo-inositol 1,3,4-trisphosphate</name>
        <dbReference type="ChEBI" id="CHEBI:58414"/>
    </ligand>
</feature>
<feature type="binding site" evidence="9">
    <location>
        <position position="92"/>
    </location>
    <ligand>
        <name>1D-myo-inositol 1,3,4-trisphosphate</name>
        <dbReference type="ChEBI" id="CHEBI:58414"/>
    </ligand>
</feature>
<dbReference type="InterPro" id="IPR040464">
    <property type="entry name" value="InsP(3)kin_ATP-grasp"/>
</dbReference>
<dbReference type="EC" id="2.7.1.159" evidence="2"/>
<dbReference type="Gene3D" id="3.30.470.20">
    <property type="entry name" value="ATP-grasp fold, B domain"/>
    <property type="match status" value="1"/>
</dbReference>
<keyword evidence="3" id="KW-0808">Transferase</keyword>
<feature type="binding site" evidence="9">
    <location>
        <position position="222"/>
    </location>
    <ligand>
        <name>1D-myo-inositol 1,3,4-trisphosphate</name>
        <dbReference type="ChEBI" id="CHEBI:58414"/>
    </ligand>
</feature>
<keyword evidence="6" id="KW-0418">Kinase</keyword>
<evidence type="ECO:0000256" key="1">
    <source>
        <dbReference type="ARBA" id="ARBA00009601"/>
    </source>
</evidence>
<dbReference type="Pfam" id="PF05770">
    <property type="entry name" value="Ins134_P3_kin"/>
    <property type="match status" value="1"/>
</dbReference>
<dbReference type="PANTHER" id="PTHR14217:SF1">
    <property type="entry name" value="INOSITOL-TETRAKISPHOSPHATE 1-KINASE"/>
    <property type="match status" value="1"/>
</dbReference>
<proteinExistence type="inferred from homology"/>
<evidence type="ECO:0000256" key="7">
    <source>
        <dbReference type="ARBA" id="ARBA00022840"/>
    </source>
</evidence>